<dbReference type="OrthoDB" id="9806127at2"/>
<dbReference type="InterPro" id="IPR003593">
    <property type="entry name" value="AAA+_ATPase"/>
</dbReference>
<feature type="domain" description="ABC transporter" evidence="8">
    <location>
        <begin position="364"/>
        <end position="578"/>
    </location>
</feature>
<feature type="domain" description="ABC transmembrane type-1" evidence="9">
    <location>
        <begin position="35"/>
        <end position="328"/>
    </location>
</feature>
<dbReference type="GO" id="GO:0034040">
    <property type="term" value="F:ATPase-coupled lipid transmembrane transporter activity"/>
    <property type="evidence" value="ECO:0007669"/>
    <property type="project" value="TreeGrafter"/>
</dbReference>
<dbReference type="GO" id="GO:0140359">
    <property type="term" value="F:ABC-type transporter activity"/>
    <property type="evidence" value="ECO:0007669"/>
    <property type="project" value="InterPro"/>
</dbReference>
<sequence>MAMKAKPSMSGATEATDPGQRLKRCLAPQRWWLRGATLLALIGVVLLIAQSWLLAKLFHHWLLLWQGRESSGHPTVWLAGLVICIVLRPFLHAGREWLSRQASLRARDALRSQLLTQLGHLGPVRRQFGSDGALATQVLEQVDALDGYISRYRVQSLLAVLVPCLIAAVVALHSPLAAGLMLITAPLVPLFMILVGRAAAGASQQQFTALARMGGRFLDLVRGMATLQRLGAIDQAQAKVAEASDAYRGRTMRVLRLAFLSSAVLEFFAALAIALVALYLGLGLLGLLPWAKAEVPVPYQGALFILLLAPEFYAPLRQLGSDYHARAEALGAMQALTLLLEADTWQPQGAPLSPAVVSGKSLAVECRELSVSGEGGRLRLAPLNLTLAAGERLLVQGESGVGKSSLLQALLGFTAYQGNLQANGRELSQWSRIAWQGQLGYLSQQPPIQSGSVGENLRLAGPDKTDEELVEVLTLVGLWPIIQRGNGLATQLGERGQGLSGGQLQRLGLAQLLLRDAALWLFDEPTAHLDPDAAWQLNTLIGKLSRGRSVIIVSHESAGLEWVDRAIELTSKEAMACCG</sequence>
<dbReference type="GO" id="GO:0005524">
    <property type="term" value="F:ATP binding"/>
    <property type="evidence" value="ECO:0007669"/>
    <property type="project" value="UniProtKB-KW"/>
</dbReference>
<comment type="caution">
    <text evidence="10">The sequence shown here is derived from an EMBL/GenBank/DDBJ whole genome shotgun (WGS) entry which is preliminary data.</text>
</comment>
<dbReference type="PROSITE" id="PS50929">
    <property type="entry name" value="ABC_TM1F"/>
    <property type="match status" value="1"/>
</dbReference>
<feature type="transmembrane region" description="Helical" evidence="7">
    <location>
        <begin position="75"/>
        <end position="91"/>
    </location>
</feature>
<dbReference type="PROSITE" id="PS00211">
    <property type="entry name" value="ABC_TRANSPORTER_1"/>
    <property type="match status" value="1"/>
</dbReference>
<feature type="transmembrane region" description="Helical" evidence="7">
    <location>
        <begin position="180"/>
        <end position="200"/>
    </location>
</feature>
<evidence type="ECO:0000256" key="3">
    <source>
        <dbReference type="ARBA" id="ARBA00022741"/>
    </source>
</evidence>
<feature type="transmembrane region" description="Helical" evidence="7">
    <location>
        <begin position="31"/>
        <end position="55"/>
    </location>
</feature>
<dbReference type="InterPro" id="IPR036640">
    <property type="entry name" value="ABC1_TM_sf"/>
</dbReference>
<dbReference type="SUPFAM" id="SSF90123">
    <property type="entry name" value="ABC transporter transmembrane region"/>
    <property type="match status" value="1"/>
</dbReference>
<dbReference type="PROSITE" id="PS00675">
    <property type="entry name" value="SIGMA54_INTERACT_1"/>
    <property type="match status" value="1"/>
</dbReference>
<evidence type="ECO:0000313" key="10">
    <source>
        <dbReference type="EMBL" id="OWV30514.1"/>
    </source>
</evidence>
<keyword evidence="4" id="KW-0067">ATP-binding</keyword>
<dbReference type="PANTHER" id="PTHR24221:SF261">
    <property type="entry name" value="GLUTATHIONE_L-CYSTEINE TRANSPORT SYSTEM ATP-BINDING_PERMEASE PROTEIN CYDD"/>
    <property type="match status" value="1"/>
</dbReference>
<dbReference type="InterPro" id="IPR025662">
    <property type="entry name" value="Sigma_54_int_dom_ATP-bd_1"/>
</dbReference>
<evidence type="ECO:0000259" key="9">
    <source>
        <dbReference type="PROSITE" id="PS50929"/>
    </source>
</evidence>
<evidence type="ECO:0000256" key="5">
    <source>
        <dbReference type="ARBA" id="ARBA00022989"/>
    </source>
</evidence>
<keyword evidence="3" id="KW-0547">Nucleotide-binding</keyword>
<feature type="transmembrane region" description="Helical" evidence="7">
    <location>
        <begin position="157"/>
        <end position="174"/>
    </location>
</feature>
<dbReference type="AlphaFoldDB" id="A0A246S262"/>
<feature type="transmembrane region" description="Helical" evidence="7">
    <location>
        <begin position="257"/>
        <end position="285"/>
    </location>
</feature>
<dbReference type="GO" id="GO:0005886">
    <property type="term" value="C:plasma membrane"/>
    <property type="evidence" value="ECO:0007669"/>
    <property type="project" value="UniProtKB-SubCell"/>
</dbReference>
<reference evidence="10 11" key="1">
    <citation type="submission" date="2014-08" db="EMBL/GenBank/DDBJ databases">
        <title>Draft genome sequence of a novel L-asparaginase producing marine bacterium, Halomonas campaniensis.</title>
        <authorList>
            <person name="Sundarakrishnan B."/>
            <person name="Moushumi Priya A."/>
            <person name="Raman G."/>
            <person name="Sakthivel N."/>
            <person name="Park S."/>
            <person name="Jayachandran S."/>
        </authorList>
    </citation>
    <scope>NUCLEOTIDE SEQUENCE [LARGE SCALE GENOMIC DNA]</scope>
    <source>
        <strain evidence="10 11">SK03</strain>
    </source>
</reference>
<dbReference type="Gene3D" id="3.40.50.300">
    <property type="entry name" value="P-loop containing nucleotide triphosphate hydrolases"/>
    <property type="match status" value="1"/>
</dbReference>
<evidence type="ECO:0000256" key="1">
    <source>
        <dbReference type="ARBA" id="ARBA00004651"/>
    </source>
</evidence>
<dbReference type="Gene3D" id="1.20.1560.10">
    <property type="entry name" value="ABC transporter type 1, transmembrane domain"/>
    <property type="match status" value="1"/>
</dbReference>
<evidence type="ECO:0000259" key="8">
    <source>
        <dbReference type="PROSITE" id="PS50893"/>
    </source>
</evidence>
<keyword evidence="11" id="KW-1185">Reference proteome</keyword>
<accession>A0A246S262</accession>
<evidence type="ECO:0000256" key="7">
    <source>
        <dbReference type="SAM" id="Phobius"/>
    </source>
</evidence>
<dbReference type="Proteomes" id="UP000197334">
    <property type="component" value="Unassembled WGS sequence"/>
</dbReference>
<dbReference type="PROSITE" id="PS50893">
    <property type="entry name" value="ABC_TRANSPORTER_2"/>
    <property type="match status" value="1"/>
</dbReference>
<keyword evidence="6 7" id="KW-0472">Membrane</keyword>
<dbReference type="NCBIfam" id="TIGR02857">
    <property type="entry name" value="CydD"/>
    <property type="match status" value="1"/>
</dbReference>
<dbReference type="Pfam" id="PF00664">
    <property type="entry name" value="ABC_membrane"/>
    <property type="match status" value="1"/>
</dbReference>
<dbReference type="InterPro" id="IPR003439">
    <property type="entry name" value="ABC_transporter-like_ATP-bd"/>
</dbReference>
<proteinExistence type="predicted"/>
<comment type="subcellular location">
    <subcellularLocation>
        <location evidence="1">Cell membrane</location>
        <topology evidence="1">Multi-pass membrane protein</topology>
    </subcellularLocation>
</comment>
<organism evidence="10 11">
    <name type="scientific">Halomonas campaniensis</name>
    <dbReference type="NCBI Taxonomy" id="213554"/>
    <lineage>
        <taxon>Bacteria</taxon>
        <taxon>Pseudomonadati</taxon>
        <taxon>Pseudomonadota</taxon>
        <taxon>Gammaproteobacteria</taxon>
        <taxon>Oceanospirillales</taxon>
        <taxon>Halomonadaceae</taxon>
        <taxon>Halomonas</taxon>
    </lineage>
</organism>
<dbReference type="EMBL" id="JPUA01000016">
    <property type="protein sequence ID" value="OWV30514.1"/>
    <property type="molecule type" value="Genomic_DNA"/>
</dbReference>
<evidence type="ECO:0000256" key="6">
    <source>
        <dbReference type="ARBA" id="ARBA00023136"/>
    </source>
</evidence>
<evidence type="ECO:0000313" key="11">
    <source>
        <dbReference type="Proteomes" id="UP000197334"/>
    </source>
</evidence>
<dbReference type="GO" id="GO:0016887">
    <property type="term" value="F:ATP hydrolysis activity"/>
    <property type="evidence" value="ECO:0007669"/>
    <property type="project" value="InterPro"/>
</dbReference>
<dbReference type="SUPFAM" id="SSF52540">
    <property type="entry name" value="P-loop containing nucleoside triphosphate hydrolases"/>
    <property type="match status" value="1"/>
</dbReference>
<dbReference type="PANTHER" id="PTHR24221">
    <property type="entry name" value="ATP-BINDING CASSETTE SUB-FAMILY B"/>
    <property type="match status" value="1"/>
</dbReference>
<dbReference type="InterPro" id="IPR039421">
    <property type="entry name" value="Type_1_exporter"/>
</dbReference>
<keyword evidence="5 7" id="KW-1133">Transmembrane helix</keyword>
<dbReference type="SMART" id="SM00382">
    <property type="entry name" value="AAA"/>
    <property type="match status" value="1"/>
</dbReference>
<dbReference type="Pfam" id="PF00005">
    <property type="entry name" value="ABC_tran"/>
    <property type="match status" value="1"/>
</dbReference>
<gene>
    <name evidence="10" type="ORF">JI62_06080</name>
</gene>
<dbReference type="InterPro" id="IPR014216">
    <property type="entry name" value="ABC_transptr_CydD"/>
</dbReference>
<keyword evidence="2 7" id="KW-0812">Transmembrane</keyword>
<evidence type="ECO:0000256" key="2">
    <source>
        <dbReference type="ARBA" id="ARBA00022692"/>
    </source>
</evidence>
<dbReference type="InterPro" id="IPR011527">
    <property type="entry name" value="ABC1_TM_dom"/>
</dbReference>
<dbReference type="CDD" id="cd18584">
    <property type="entry name" value="ABC_6TM_AarD_CydD"/>
    <property type="match status" value="1"/>
</dbReference>
<dbReference type="GO" id="GO:0042883">
    <property type="term" value="P:cysteine transport"/>
    <property type="evidence" value="ECO:0007669"/>
    <property type="project" value="InterPro"/>
</dbReference>
<evidence type="ECO:0000256" key="4">
    <source>
        <dbReference type="ARBA" id="ARBA00022840"/>
    </source>
</evidence>
<name>A0A246S262_9GAMM</name>
<dbReference type="InterPro" id="IPR027417">
    <property type="entry name" value="P-loop_NTPase"/>
</dbReference>
<dbReference type="InterPro" id="IPR017871">
    <property type="entry name" value="ABC_transporter-like_CS"/>
</dbReference>
<protein>
    <submittedName>
        <fullName evidence="10">Cysteine ABC transporter</fullName>
    </submittedName>
</protein>